<evidence type="ECO:0000256" key="4">
    <source>
        <dbReference type="ARBA" id="ARBA00023163"/>
    </source>
</evidence>
<accession>A0ABW2YRY5</accession>
<dbReference type="SUPFAM" id="SSF88659">
    <property type="entry name" value="Sigma3 and sigma4 domains of RNA polymerase sigma factors"/>
    <property type="match status" value="1"/>
</dbReference>
<feature type="coiled-coil region" evidence="5">
    <location>
        <begin position="110"/>
        <end position="137"/>
    </location>
</feature>
<dbReference type="RefSeq" id="WP_377097294.1">
    <property type="nucleotide sequence ID" value="NZ_JBHTHU010000001.1"/>
</dbReference>
<feature type="domain" description="RNA polymerase sigma-70 region 2" evidence="7">
    <location>
        <begin position="26"/>
        <end position="91"/>
    </location>
</feature>
<keyword evidence="2" id="KW-0805">Transcription regulation</keyword>
<dbReference type="Gene3D" id="1.10.1740.10">
    <property type="match status" value="1"/>
</dbReference>
<evidence type="ECO:0000256" key="3">
    <source>
        <dbReference type="ARBA" id="ARBA00023082"/>
    </source>
</evidence>
<dbReference type="NCBIfam" id="TIGR02985">
    <property type="entry name" value="Sig70_bacteroi1"/>
    <property type="match status" value="1"/>
</dbReference>
<dbReference type="InterPro" id="IPR013249">
    <property type="entry name" value="RNA_pol_sigma70_r4_t2"/>
</dbReference>
<reference evidence="10" key="1">
    <citation type="journal article" date="2019" name="Int. J. Syst. Evol. Microbiol.">
        <title>The Global Catalogue of Microorganisms (GCM) 10K type strain sequencing project: providing services to taxonomists for standard genome sequencing and annotation.</title>
        <authorList>
            <consortium name="The Broad Institute Genomics Platform"/>
            <consortium name="The Broad Institute Genome Sequencing Center for Infectious Disease"/>
            <person name="Wu L."/>
            <person name="Ma J."/>
        </authorList>
    </citation>
    <scope>NUCLEOTIDE SEQUENCE [LARGE SCALE GENOMIC DNA]</scope>
    <source>
        <strain evidence="10">CCUG 63418</strain>
    </source>
</reference>
<evidence type="ECO:0000259" key="7">
    <source>
        <dbReference type="Pfam" id="PF04542"/>
    </source>
</evidence>
<dbReference type="PANTHER" id="PTHR43133:SF46">
    <property type="entry name" value="RNA POLYMERASE SIGMA-70 FACTOR ECF SUBFAMILY"/>
    <property type="match status" value="1"/>
</dbReference>
<dbReference type="NCBIfam" id="TIGR02937">
    <property type="entry name" value="sigma70-ECF"/>
    <property type="match status" value="1"/>
</dbReference>
<sequence>MHTTHIDNGTSGFDLILDEKEFDRIYLEHYPALFRYAYTMVHDGIMAEEMVHQVFLKMLEKKVPLNIHTSLKAYLYRSVNNECLNYIKRKKVKSSFEVQNIKAMSNKTESPLAKLQYQELEQRLKKAINELPEQCRTIFQLSRFEELKYAEIATQLGLSVKTVETQMSRALKKLRIQLADYLPVILMMLLVNILYLFNWKIWK</sequence>
<dbReference type="InterPro" id="IPR039425">
    <property type="entry name" value="RNA_pol_sigma-70-like"/>
</dbReference>
<dbReference type="SUPFAM" id="SSF88946">
    <property type="entry name" value="Sigma2 domain of RNA polymerase sigma factors"/>
    <property type="match status" value="1"/>
</dbReference>
<organism evidence="9 10">
    <name type="scientific">Mucilaginibacter calamicampi</name>
    <dbReference type="NCBI Taxonomy" id="1302352"/>
    <lineage>
        <taxon>Bacteria</taxon>
        <taxon>Pseudomonadati</taxon>
        <taxon>Bacteroidota</taxon>
        <taxon>Sphingobacteriia</taxon>
        <taxon>Sphingobacteriales</taxon>
        <taxon>Sphingobacteriaceae</taxon>
        <taxon>Mucilaginibacter</taxon>
    </lineage>
</organism>
<gene>
    <name evidence="9" type="ORF">ACFQZS_03380</name>
</gene>
<proteinExistence type="inferred from homology"/>
<keyword evidence="6" id="KW-1133">Transmembrane helix</keyword>
<name>A0ABW2YRY5_9SPHI</name>
<evidence type="ECO:0000256" key="2">
    <source>
        <dbReference type="ARBA" id="ARBA00023015"/>
    </source>
</evidence>
<dbReference type="CDD" id="cd06171">
    <property type="entry name" value="Sigma70_r4"/>
    <property type="match status" value="1"/>
</dbReference>
<keyword evidence="6" id="KW-0472">Membrane</keyword>
<dbReference type="InterPro" id="IPR007627">
    <property type="entry name" value="RNA_pol_sigma70_r2"/>
</dbReference>
<dbReference type="InterPro" id="IPR013324">
    <property type="entry name" value="RNA_pol_sigma_r3/r4-like"/>
</dbReference>
<keyword evidence="6" id="KW-0812">Transmembrane</keyword>
<evidence type="ECO:0000313" key="10">
    <source>
        <dbReference type="Proteomes" id="UP001596958"/>
    </source>
</evidence>
<evidence type="ECO:0000256" key="1">
    <source>
        <dbReference type="ARBA" id="ARBA00010641"/>
    </source>
</evidence>
<keyword evidence="10" id="KW-1185">Reference proteome</keyword>
<dbReference type="InterPro" id="IPR014284">
    <property type="entry name" value="RNA_pol_sigma-70_dom"/>
</dbReference>
<dbReference type="Proteomes" id="UP001596958">
    <property type="component" value="Unassembled WGS sequence"/>
</dbReference>
<dbReference type="PANTHER" id="PTHR43133">
    <property type="entry name" value="RNA POLYMERASE ECF-TYPE SIGMA FACTO"/>
    <property type="match status" value="1"/>
</dbReference>
<dbReference type="InterPro" id="IPR014327">
    <property type="entry name" value="RNA_pol_sigma70_bacteroid"/>
</dbReference>
<dbReference type="InterPro" id="IPR013325">
    <property type="entry name" value="RNA_pol_sigma_r2"/>
</dbReference>
<comment type="caution">
    <text evidence="9">The sequence shown here is derived from an EMBL/GenBank/DDBJ whole genome shotgun (WGS) entry which is preliminary data.</text>
</comment>
<dbReference type="Gene3D" id="1.10.10.10">
    <property type="entry name" value="Winged helix-like DNA-binding domain superfamily/Winged helix DNA-binding domain"/>
    <property type="match status" value="1"/>
</dbReference>
<dbReference type="EMBL" id="JBHTHU010000001">
    <property type="protein sequence ID" value="MFD0749168.1"/>
    <property type="molecule type" value="Genomic_DNA"/>
</dbReference>
<dbReference type="InterPro" id="IPR036388">
    <property type="entry name" value="WH-like_DNA-bd_sf"/>
</dbReference>
<feature type="transmembrane region" description="Helical" evidence="6">
    <location>
        <begin position="178"/>
        <end position="197"/>
    </location>
</feature>
<dbReference type="Pfam" id="PF08281">
    <property type="entry name" value="Sigma70_r4_2"/>
    <property type="match status" value="1"/>
</dbReference>
<evidence type="ECO:0000259" key="8">
    <source>
        <dbReference type="Pfam" id="PF08281"/>
    </source>
</evidence>
<evidence type="ECO:0000256" key="5">
    <source>
        <dbReference type="SAM" id="Coils"/>
    </source>
</evidence>
<evidence type="ECO:0000313" key="9">
    <source>
        <dbReference type="EMBL" id="MFD0749168.1"/>
    </source>
</evidence>
<keyword evidence="3" id="KW-0731">Sigma factor</keyword>
<dbReference type="Pfam" id="PF04542">
    <property type="entry name" value="Sigma70_r2"/>
    <property type="match status" value="1"/>
</dbReference>
<keyword evidence="5" id="KW-0175">Coiled coil</keyword>
<keyword evidence="4" id="KW-0804">Transcription</keyword>
<protein>
    <submittedName>
        <fullName evidence="9">RNA polymerase sigma-70 factor</fullName>
    </submittedName>
</protein>
<feature type="domain" description="RNA polymerase sigma factor 70 region 4 type 2" evidence="8">
    <location>
        <begin position="122"/>
        <end position="174"/>
    </location>
</feature>
<comment type="similarity">
    <text evidence="1">Belongs to the sigma-70 factor family. ECF subfamily.</text>
</comment>
<evidence type="ECO:0000256" key="6">
    <source>
        <dbReference type="SAM" id="Phobius"/>
    </source>
</evidence>